<evidence type="ECO:0000256" key="2">
    <source>
        <dbReference type="ARBA" id="ARBA00022771"/>
    </source>
</evidence>
<dbReference type="InterPro" id="IPR003034">
    <property type="entry name" value="SAP_dom"/>
</dbReference>
<feature type="zinc finger region" description="C3H1-type" evidence="4">
    <location>
        <begin position="567"/>
        <end position="594"/>
    </location>
</feature>
<sequence>MLTAGHLEKLKIDQCKVYLRKHGLRLTGNKDVLIERIREHLGIINGGGEQKYPASTFVLNCKGDACTGDVVMFEQNVYEMYNIASRSASGPPCGTRIVAGRIVKESYGAAKQQHTFTIEVLWSTGVKPLPSLHPLLIKGRNLYRLKTLRQKWTDEVERSKVLLEKHSRGSLARSSRETRVQKKEMRKVLRDQRGMRMSNIHKENQHPQTNPIQPTNCRQQTLQTQDPHKPVDSAIQPNKILTEINQQLNSKTQPNQINPQMNNIPGWQTSSENPIKIQNSNASQRWWGNITEVDKHENIAKDHQSYAGSYPSLNSPPRSPLNRQSRTGQPGHIQKYPNGYVHKQTLAGSNVASRNPLQSPSRQHVDIAKDHQSYAQSYPSLNSPPRSPLHHLPRKDQPGHIQKYPNGYVRKQPLASSDIPHRSPLRSPMREPVHTAKDHQSYVQSYPSLNCRPQSPLHHLPSKDQLGHIKQNEYVRKQSLTSSPPRSPSRAPTRQQQCRFYAQGRCNYGDTCKFLHEYRREQSLNAPPRSPSHHFSGRDNPCPVQQYRNGYIHKQPSSNLASPPRSPMRQQVCHYFPDGNCRRGNYCKFLHVNRREQR</sequence>
<organism evidence="8 9">
    <name type="scientific">Thalictrum thalictroides</name>
    <name type="common">Rue-anemone</name>
    <name type="synonym">Anemone thalictroides</name>
    <dbReference type="NCBI Taxonomy" id="46969"/>
    <lineage>
        <taxon>Eukaryota</taxon>
        <taxon>Viridiplantae</taxon>
        <taxon>Streptophyta</taxon>
        <taxon>Embryophyta</taxon>
        <taxon>Tracheophyta</taxon>
        <taxon>Spermatophyta</taxon>
        <taxon>Magnoliopsida</taxon>
        <taxon>Ranunculales</taxon>
        <taxon>Ranunculaceae</taxon>
        <taxon>Thalictroideae</taxon>
        <taxon>Thalictrum</taxon>
    </lineage>
</organism>
<dbReference type="SMART" id="SM00513">
    <property type="entry name" value="SAP"/>
    <property type="match status" value="1"/>
</dbReference>
<dbReference type="Pfam" id="PF18345">
    <property type="entry name" value="zf_CCCH_4"/>
    <property type="match status" value="1"/>
</dbReference>
<reference evidence="8 9" key="1">
    <citation type="submission" date="2020-06" db="EMBL/GenBank/DDBJ databases">
        <title>Transcriptomic and genomic resources for Thalictrum thalictroides and T. hernandezii: Facilitating candidate gene discovery in an emerging model plant lineage.</title>
        <authorList>
            <person name="Arias T."/>
            <person name="Riano-Pachon D.M."/>
            <person name="Di Stilio V.S."/>
        </authorList>
    </citation>
    <scope>NUCLEOTIDE SEQUENCE [LARGE SCALE GENOMIC DNA]</scope>
    <source>
        <strain evidence="9">cv. WT478/WT964</strain>
        <tissue evidence="8">Leaves</tissue>
    </source>
</reference>
<feature type="region of interest" description="Disordered" evidence="5">
    <location>
        <begin position="376"/>
        <end position="441"/>
    </location>
</feature>
<feature type="domain" description="C3H1-type" evidence="6">
    <location>
        <begin position="492"/>
        <end position="519"/>
    </location>
</feature>
<dbReference type="EMBL" id="JABWDY010009817">
    <property type="protein sequence ID" value="KAF5201148.1"/>
    <property type="molecule type" value="Genomic_DNA"/>
</dbReference>
<evidence type="ECO:0000256" key="3">
    <source>
        <dbReference type="ARBA" id="ARBA00022833"/>
    </source>
</evidence>
<dbReference type="Gene3D" id="1.10.720.30">
    <property type="entry name" value="SAP domain"/>
    <property type="match status" value="1"/>
</dbReference>
<accession>A0A7J6WWW4</accession>
<evidence type="ECO:0000313" key="9">
    <source>
        <dbReference type="Proteomes" id="UP000554482"/>
    </source>
</evidence>
<keyword evidence="1 4" id="KW-0479">Metal-binding</keyword>
<dbReference type="SUPFAM" id="SSF90229">
    <property type="entry name" value="CCCH zinc finger"/>
    <property type="match status" value="2"/>
</dbReference>
<dbReference type="InterPro" id="IPR000571">
    <property type="entry name" value="Znf_CCCH"/>
</dbReference>
<dbReference type="SMART" id="SM00356">
    <property type="entry name" value="ZnF_C3H1"/>
    <property type="match status" value="2"/>
</dbReference>
<feature type="region of interest" description="Disordered" evidence="5">
    <location>
        <begin position="167"/>
        <end position="186"/>
    </location>
</feature>
<feature type="compositionally biased region" description="Low complexity" evidence="5">
    <location>
        <begin position="478"/>
        <end position="496"/>
    </location>
</feature>
<dbReference type="Pfam" id="PF02037">
    <property type="entry name" value="SAP"/>
    <property type="match status" value="1"/>
</dbReference>
<feature type="region of interest" description="Disordered" evidence="5">
    <location>
        <begin position="476"/>
        <end position="496"/>
    </location>
</feature>
<dbReference type="GO" id="GO:0008270">
    <property type="term" value="F:zinc ion binding"/>
    <property type="evidence" value="ECO:0007669"/>
    <property type="project" value="UniProtKB-KW"/>
</dbReference>
<feature type="region of interest" description="Disordered" evidence="5">
    <location>
        <begin position="305"/>
        <end position="337"/>
    </location>
</feature>
<keyword evidence="9" id="KW-1185">Reference proteome</keyword>
<dbReference type="OrthoDB" id="690722at2759"/>
<dbReference type="PROSITE" id="PS50800">
    <property type="entry name" value="SAP"/>
    <property type="match status" value="1"/>
</dbReference>
<keyword evidence="3 4" id="KW-0862">Zinc</keyword>
<dbReference type="InterPro" id="IPR036855">
    <property type="entry name" value="Znf_CCCH_sf"/>
</dbReference>
<evidence type="ECO:0000256" key="4">
    <source>
        <dbReference type="PROSITE-ProRule" id="PRU00723"/>
    </source>
</evidence>
<feature type="compositionally biased region" description="Low complexity" evidence="5">
    <location>
        <begin position="309"/>
        <end position="323"/>
    </location>
</feature>
<name>A0A7J6WWW4_THATH</name>
<dbReference type="InterPro" id="IPR056116">
    <property type="entry name" value="DUF7699"/>
</dbReference>
<dbReference type="Proteomes" id="UP000554482">
    <property type="component" value="Unassembled WGS sequence"/>
</dbReference>
<comment type="caution">
    <text evidence="8">The sequence shown here is derived from an EMBL/GenBank/DDBJ whole genome shotgun (WGS) entry which is preliminary data.</text>
</comment>
<feature type="domain" description="C3H1-type" evidence="6">
    <location>
        <begin position="567"/>
        <end position="594"/>
    </location>
</feature>
<gene>
    <name evidence="8" type="ORF">FRX31_009265</name>
</gene>
<dbReference type="Gene3D" id="3.30.1370.210">
    <property type="match status" value="1"/>
</dbReference>
<dbReference type="PROSITE" id="PS50103">
    <property type="entry name" value="ZF_C3H1"/>
    <property type="match status" value="2"/>
</dbReference>
<dbReference type="PANTHER" id="PTHR35323">
    <property type="entry name" value="SAP DOMAIN-CONTAINING PROTEIN"/>
    <property type="match status" value="1"/>
</dbReference>
<dbReference type="PANTHER" id="PTHR35323:SF5">
    <property type="entry name" value="ZINC FINGER CCCH DOMAIN-CONTAINING PROTEIN 62"/>
    <property type="match status" value="1"/>
</dbReference>
<protein>
    <submittedName>
        <fullName evidence="8">Zinc finger ccch domain-containing protein</fullName>
    </submittedName>
</protein>
<evidence type="ECO:0000259" key="6">
    <source>
        <dbReference type="PROSITE" id="PS50103"/>
    </source>
</evidence>
<dbReference type="InterPro" id="IPR036361">
    <property type="entry name" value="SAP_dom_sf"/>
</dbReference>
<feature type="compositionally biased region" description="Basic and acidic residues" evidence="5">
    <location>
        <begin position="428"/>
        <end position="440"/>
    </location>
</feature>
<dbReference type="AlphaFoldDB" id="A0A7J6WWW4"/>
<feature type="compositionally biased region" description="Basic and acidic residues" evidence="5">
    <location>
        <begin position="174"/>
        <end position="186"/>
    </location>
</feature>
<dbReference type="SUPFAM" id="SSF68906">
    <property type="entry name" value="SAP domain"/>
    <property type="match status" value="1"/>
</dbReference>
<evidence type="ECO:0000256" key="1">
    <source>
        <dbReference type="ARBA" id="ARBA00022723"/>
    </source>
</evidence>
<evidence type="ECO:0000259" key="7">
    <source>
        <dbReference type="PROSITE" id="PS50800"/>
    </source>
</evidence>
<feature type="zinc finger region" description="C3H1-type" evidence="4">
    <location>
        <begin position="492"/>
        <end position="519"/>
    </location>
</feature>
<evidence type="ECO:0000256" key="5">
    <source>
        <dbReference type="SAM" id="MobiDB-lite"/>
    </source>
</evidence>
<feature type="domain" description="SAP" evidence="7">
    <location>
        <begin position="7"/>
        <end position="41"/>
    </location>
</feature>
<keyword evidence="2 4" id="KW-0863">Zinc-finger</keyword>
<proteinExistence type="predicted"/>
<evidence type="ECO:0000313" key="8">
    <source>
        <dbReference type="EMBL" id="KAF5201148.1"/>
    </source>
</evidence>
<dbReference type="Pfam" id="PF24766">
    <property type="entry name" value="DUF7699"/>
    <property type="match status" value="1"/>
</dbReference>